<organism evidence="2 3">
    <name type="scientific">Basidiobolus ranarum</name>
    <dbReference type="NCBI Taxonomy" id="34480"/>
    <lineage>
        <taxon>Eukaryota</taxon>
        <taxon>Fungi</taxon>
        <taxon>Fungi incertae sedis</taxon>
        <taxon>Zoopagomycota</taxon>
        <taxon>Entomophthoromycotina</taxon>
        <taxon>Basidiobolomycetes</taxon>
        <taxon>Basidiobolales</taxon>
        <taxon>Basidiobolaceae</taxon>
        <taxon>Basidiobolus</taxon>
    </lineage>
</organism>
<evidence type="ECO:0000313" key="2">
    <source>
        <dbReference type="EMBL" id="KAK9765924.1"/>
    </source>
</evidence>
<feature type="region of interest" description="Disordered" evidence="1">
    <location>
        <begin position="62"/>
        <end position="98"/>
    </location>
</feature>
<comment type="caution">
    <text evidence="2">The sequence shown here is derived from an EMBL/GenBank/DDBJ whole genome shotgun (WGS) entry which is preliminary data.</text>
</comment>
<sequence>MFLNHSHTYGLQELPSEDDDAFAPGSEEYREDIGFRNLGAENPEDEQFDAIFDIGEEHENFMEWAGDEESFDEENAKKPEESNKNKQRQPDEQPESQA</sequence>
<reference evidence="2 3" key="1">
    <citation type="submission" date="2023-04" db="EMBL/GenBank/DDBJ databases">
        <title>Genome of Basidiobolus ranarum AG-B5.</title>
        <authorList>
            <person name="Stajich J.E."/>
            <person name="Carter-House D."/>
            <person name="Gryganskyi A."/>
        </authorList>
    </citation>
    <scope>NUCLEOTIDE SEQUENCE [LARGE SCALE GENOMIC DNA]</scope>
    <source>
        <strain evidence="2 3">AG-B5</strain>
    </source>
</reference>
<evidence type="ECO:0000313" key="3">
    <source>
        <dbReference type="Proteomes" id="UP001479436"/>
    </source>
</evidence>
<dbReference type="EMBL" id="JASJQH010000209">
    <property type="protein sequence ID" value="KAK9765924.1"/>
    <property type="molecule type" value="Genomic_DNA"/>
</dbReference>
<gene>
    <name evidence="2" type="ORF">K7432_005364</name>
</gene>
<dbReference type="Proteomes" id="UP001479436">
    <property type="component" value="Unassembled WGS sequence"/>
</dbReference>
<name>A0ABR2WWS8_9FUNG</name>
<proteinExistence type="predicted"/>
<feature type="compositionally biased region" description="Basic and acidic residues" evidence="1">
    <location>
        <begin position="74"/>
        <end position="91"/>
    </location>
</feature>
<feature type="region of interest" description="Disordered" evidence="1">
    <location>
        <begin position="1"/>
        <end position="45"/>
    </location>
</feature>
<evidence type="ECO:0000256" key="1">
    <source>
        <dbReference type="SAM" id="MobiDB-lite"/>
    </source>
</evidence>
<keyword evidence="3" id="KW-1185">Reference proteome</keyword>
<accession>A0ABR2WWS8</accession>
<protein>
    <submittedName>
        <fullName evidence="2">Uncharacterized protein</fullName>
    </submittedName>
</protein>